<feature type="domain" description="Fucosyltransferase N-terminal" evidence="14">
    <location>
        <begin position="92"/>
        <end position="204"/>
    </location>
</feature>
<evidence type="ECO:0000256" key="4">
    <source>
        <dbReference type="ARBA" id="ARBA00022676"/>
    </source>
</evidence>
<accession>A0ABD0TDX4</accession>
<dbReference type="GO" id="GO:0008417">
    <property type="term" value="F:fucosyltransferase activity"/>
    <property type="evidence" value="ECO:0007669"/>
    <property type="project" value="UniProtKB-ARBA"/>
</dbReference>
<comment type="subcellular location">
    <subcellularLocation>
        <location evidence="1 12">Golgi apparatus</location>
        <location evidence="1 12">Golgi stack membrane</location>
        <topology evidence="1 12">Single-pass type II membrane protein</topology>
    </subcellularLocation>
</comment>
<evidence type="ECO:0000256" key="5">
    <source>
        <dbReference type="ARBA" id="ARBA00022679"/>
    </source>
</evidence>
<name>A0ABD0TDX4_LOXSC</name>
<dbReference type="AlphaFoldDB" id="A0ABD0TDX4"/>
<dbReference type="InterPro" id="IPR031481">
    <property type="entry name" value="Glyco_tran_10_N"/>
</dbReference>
<evidence type="ECO:0000256" key="11">
    <source>
        <dbReference type="ARBA" id="ARBA00023180"/>
    </source>
</evidence>
<evidence type="ECO:0000313" key="16">
    <source>
        <dbReference type="Proteomes" id="UP001549921"/>
    </source>
</evidence>
<keyword evidence="11" id="KW-0325">Glycoprotein</keyword>
<dbReference type="PANTHER" id="PTHR48438">
    <property type="entry name" value="ALPHA-(1,3)-FUCOSYLTRANSFERASE C-RELATED"/>
    <property type="match status" value="1"/>
</dbReference>
<dbReference type="InterPro" id="IPR038577">
    <property type="entry name" value="GT10-like_C_sf"/>
</dbReference>
<dbReference type="EC" id="2.4.1.-" evidence="12"/>
<dbReference type="GO" id="GO:0032580">
    <property type="term" value="C:Golgi cisterna membrane"/>
    <property type="evidence" value="ECO:0007669"/>
    <property type="project" value="UniProtKB-SubCell"/>
</dbReference>
<gene>
    <name evidence="15" type="ORF">ABMA28_014999</name>
</gene>
<evidence type="ECO:0000256" key="7">
    <source>
        <dbReference type="ARBA" id="ARBA00022968"/>
    </source>
</evidence>
<keyword evidence="7" id="KW-0735">Signal-anchor</keyword>
<keyword evidence="4 12" id="KW-0328">Glycosyltransferase</keyword>
<dbReference type="FunFam" id="3.40.50.11660:FF:000002">
    <property type="entry name" value="Alpha-(1,3)-fucosyltransferase"/>
    <property type="match status" value="1"/>
</dbReference>
<comment type="pathway">
    <text evidence="2">Protein modification; protein glycosylation.</text>
</comment>
<dbReference type="SUPFAM" id="SSF53756">
    <property type="entry name" value="UDP-Glycosyltransferase/glycogen phosphorylase"/>
    <property type="match status" value="1"/>
</dbReference>
<evidence type="ECO:0000313" key="15">
    <source>
        <dbReference type="EMBL" id="KAL0841282.1"/>
    </source>
</evidence>
<evidence type="ECO:0000259" key="13">
    <source>
        <dbReference type="Pfam" id="PF00852"/>
    </source>
</evidence>
<sequence>MTMKSRHFKFTKTFNVFRVVKVAFAIALIYLLTPILFDNFFPSLNFQKTDGSNDIVDKYYEKRKNWLTSNLGTMLFKNKPIQANQDNRVFSVLIWKYWGWLKKRHLEGHTENDPLDECSVKNCMFTGDDTSINEVNAVLVHIQHGIFPNVTKRNPWQIWVFLSDESPFHTFSMAKRKPSFSNLANIFNWSMTYRSDADVPVPYGRTVPLPMPSTRSLSGLIPHWKDKKINVLVNALISNCAVRKRMDYIRELQRHIKVDVYGKCSDDNQESCPGSFKTDCPVINNYYFYLAFENSECRQYFTEKIFYNAYAKGAIPIVMGPPVSDCEKILPPQSFLHVDNFDSPEHLATEILRISESEEKIQMYHKWRQHFEIVNEHGYFGTKSMHLCRLCEALNYNDGKTKVYDEDSLKLYLDPKLLCSNIIHL</sequence>
<keyword evidence="9 12" id="KW-0333">Golgi apparatus</keyword>
<dbReference type="Pfam" id="PF17039">
    <property type="entry name" value="Glyco_tran_10_N"/>
    <property type="match status" value="1"/>
</dbReference>
<dbReference type="InterPro" id="IPR001503">
    <property type="entry name" value="Glyco_trans_10"/>
</dbReference>
<dbReference type="Proteomes" id="UP001549921">
    <property type="component" value="Unassembled WGS sequence"/>
</dbReference>
<comment type="caution">
    <text evidence="15">The sequence shown here is derived from an EMBL/GenBank/DDBJ whole genome shotgun (WGS) entry which is preliminary data.</text>
</comment>
<evidence type="ECO:0000256" key="3">
    <source>
        <dbReference type="ARBA" id="ARBA00008919"/>
    </source>
</evidence>
<dbReference type="PANTHER" id="PTHR48438:SF1">
    <property type="entry name" value="ALPHA-(1,3)-FUCOSYLTRANSFERASE C-RELATED"/>
    <property type="match status" value="1"/>
</dbReference>
<dbReference type="Pfam" id="PF00852">
    <property type="entry name" value="Glyco_transf_10"/>
    <property type="match status" value="1"/>
</dbReference>
<evidence type="ECO:0000256" key="1">
    <source>
        <dbReference type="ARBA" id="ARBA00004447"/>
    </source>
</evidence>
<feature type="domain" description="Fucosyltransferase C-terminal" evidence="13">
    <location>
        <begin position="231"/>
        <end position="405"/>
    </location>
</feature>
<evidence type="ECO:0000256" key="8">
    <source>
        <dbReference type="ARBA" id="ARBA00022989"/>
    </source>
</evidence>
<keyword evidence="8" id="KW-1133">Transmembrane helix</keyword>
<evidence type="ECO:0000259" key="14">
    <source>
        <dbReference type="Pfam" id="PF17039"/>
    </source>
</evidence>
<dbReference type="InterPro" id="IPR055270">
    <property type="entry name" value="Glyco_tran_10_C"/>
</dbReference>
<evidence type="ECO:0000256" key="12">
    <source>
        <dbReference type="RuleBase" id="RU003832"/>
    </source>
</evidence>
<evidence type="ECO:0000256" key="2">
    <source>
        <dbReference type="ARBA" id="ARBA00004922"/>
    </source>
</evidence>
<dbReference type="Gene3D" id="3.40.50.11660">
    <property type="entry name" value="Glycosyl transferase family 10, C-terminal domain"/>
    <property type="match status" value="1"/>
</dbReference>
<comment type="similarity">
    <text evidence="3 12">Belongs to the glycosyltransferase 10 family.</text>
</comment>
<dbReference type="EMBL" id="JBEDNZ010000006">
    <property type="protein sequence ID" value="KAL0841282.1"/>
    <property type="molecule type" value="Genomic_DNA"/>
</dbReference>
<protein>
    <recommendedName>
        <fullName evidence="12">Fucosyltransferase</fullName>
        <ecNumber evidence="12">2.4.1.-</ecNumber>
    </recommendedName>
</protein>
<evidence type="ECO:0000256" key="9">
    <source>
        <dbReference type="ARBA" id="ARBA00023034"/>
    </source>
</evidence>
<evidence type="ECO:0000256" key="6">
    <source>
        <dbReference type="ARBA" id="ARBA00022692"/>
    </source>
</evidence>
<keyword evidence="10" id="KW-0472">Membrane</keyword>
<keyword evidence="6 12" id="KW-0812">Transmembrane</keyword>
<proteinExistence type="inferred from homology"/>
<keyword evidence="5 12" id="KW-0808">Transferase</keyword>
<evidence type="ECO:0000256" key="10">
    <source>
        <dbReference type="ARBA" id="ARBA00023136"/>
    </source>
</evidence>
<organism evidence="15 16">
    <name type="scientific">Loxostege sticticalis</name>
    <name type="common">Beet webworm moth</name>
    <dbReference type="NCBI Taxonomy" id="481309"/>
    <lineage>
        <taxon>Eukaryota</taxon>
        <taxon>Metazoa</taxon>
        <taxon>Ecdysozoa</taxon>
        <taxon>Arthropoda</taxon>
        <taxon>Hexapoda</taxon>
        <taxon>Insecta</taxon>
        <taxon>Pterygota</taxon>
        <taxon>Neoptera</taxon>
        <taxon>Endopterygota</taxon>
        <taxon>Lepidoptera</taxon>
        <taxon>Glossata</taxon>
        <taxon>Ditrysia</taxon>
        <taxon>Pyraloidea</taxon>
        <taxon>Crambidae</taxon>
        <taxon>Pyraustinae</taxon>
        <taxon>Loxostege</taxon>
    </lineage>
</organism>
<reference evidence="15 16" key="1">
    <citation type="submission" date="2024-06" db="EMBL/GenBank/DDBJ databases">
        <title>A chromosome-level genome assembly of beet webworm, Loxostege sticticalis.</title>
        <authorList>
            <person name="Zhang Y."/>
        </authorList>
    </citation>
    <scope>NUCLEOTIDE SEQUENCE [LARGE SCALE GENOMIC DNA]</scope>
    <source>
        <strain evidence="15">AQ028</strain>
        <tissue evidence="15">Male pupae</tissue>
    </source>
</reference>